<evidence type="ECO:0000256" key="1">
    <source>
        <dbReference type="ARBA" id="ARBA00000707"/>
    </source>
</evidence>
<evidence type="ECO:0000313" key="7">
    <source>
        <dbReference type="EMBL" id="KAJ5075809.1"/>
    </source>
</evidence>
<dbReference type="AlphaFoldDB" id="A0A9Q0REK2"/>
<dbReference type="SUPFAM" id="SSF54001">
    <property type="entry name" value="Cysteine proteinases"/>
    <property type="match status" value="1"/>
</dbReference>
<dbReference type="PROSITE" id="PS00972">
    <property type="entry name" value="USP_1"/>
    <property type="match status" value="1"/>
</dbReference>
<evidence type="ECO:0000256" key="5">
    <source>
        <dbReference type="ARBA" id="ARBA00022801"/>
    </source>
</evidence>
<dbReference type="EC" id="3.4.19.12" evidence="3"/>
<dbReference type="Gene3D" id="3.90.70.10">
    <property type="entry name" value="Cysteine proteinases"/>
    <property type="match status" value="1"/>
</dbReference>
<dbReference type="GO" id="GO:0006508">
    <property type="term" value="P:proteolysis"/>
    <property type="evidence" value="ECO:0007669"/>
    <property type="project" value="UniProtKB-KW"/>
</dbReference>
<keyword evidence="5 7" id="KW-0378">Hydrolase</keyword>
<feature type="domain" description="USP" evidence="6">
    <location>
        <begin position="24"/>
        <end position="342"/>
    </location>
</feature>
<keyword evidence="4" id="KW-0645">Protease</keyword>
<dbReference type="InterPro" id="IPR001394">
    <property type="entry name" value="Peptidase_C19_UCH"/>
</dbReference>
<dbReference type="InterPro" id="IPR050164">
    <property type="entry name" value="Peptidase_C19"/>
</dbReference>
<evidence type="ECO:0000256" key="4">
    <source>
        <dbReference type="ARBA" id="ARBA00022670"/>
    </source>
</evidence>
<dbReference type="GO" id="GO:0005829">
    <property type="term" value="C:cytosol"/>
    <property type="evidence" value="ECO:0007669"/>
    <property type="project" value="TreeGrafter"/>
</dbReference>
<dbReference type="PROSITE" id="PS00973">
    <property type="entry name" value="USP_2"/>
    <property type="match status" value="1"/>
</dbReference>
<evidence type="ECO:0000259" key="6">
    <source>
        <dbReference type="PROSITE" id="PS50235"/>
    </source>
</evidence>
<dbReference type="Pfam" id="PF00443">
    <property type="entry name" value="UCH"/>
    <property type="match status" value="1"/>
</dbReference>
<dbReference type="PANTHER" id="PTHR24006:SF733">
    <property type="entry name" value="RE52890P"/>
    <property type="match status" value="1"/>
</dbReference>
<sequence>MGNSPKKLTEFLEEEDFPKDQKLYGFSNIGNNCYINSVLQSLYHCEKFKEKIIEFKKNQTENEKETFLLENLLSELFCKINDSEKQIGSISPSNFVKKFLKKTSNLRYRRQEDAHEFFETLMDSFEQSIQKSDQISQKGKQELSLIYQLFSGEENSFIKCLECGSIRGPNVNKFVDIPLDIFLNESLQSCLKRRNLPEKMDGDNKIFCEKCNKNTSSEKFSKIVKFPKILVFQFKRFQFTMNQGQKKLFEKILFPFELKVEEESKKGIKTKHYDLNAIVVHIGKTIKRGHYISYSKVQDKWFCFDDSKVSLADPNLIEFTFGVSSLEPKKRQTSYLLFYTKKN</sequence>
<evidence type="ECO:0000256" key="3">
    <source>
        <dbReference type="ARBA" id="ARBA00012759"/>
    </source>
</evidence>
<reference evidence="7" key="1">
    <citation type="submission" date="2022-10" db="EMBL/GenBank/DDBJ databases">
        <title>Novel sulphate-reducing endosymbionts in the free-living metamonad Anaeramoeba.</title>
        <authorList>
            <person name="Jerlstrom-Hultqvist J."/>
            <person name="Cepicka I."/>
            <person name="Gallot-Lavallee L."/>
            <person name="Salas-Leiva D."/>
            <person name="Curtis B.A."/>
            <person name="Zahonova K."/>
            <person name="Pipaliya S."/>
            <person name="Dacks J."/>
            <person name="Roger A.J."/>
        </authorList>
    </citation>
    <scope>NUCLEOTIDE SEQUENCE</scope>
    <source>
        <strain evidence="7">BMAN</strain>
    </source>
</reference>
<dbReference type="OrthoDB" id="27652at2759"/>
<dbReference type="PROSITE" id="PS50235">
    <property type="entry name" value="USP_3"/>
    <property type="match status" value="1"/>
</dbReference>
<dbReference type="InterPro" id="IPR028889">
    <property type="entry name" value="USP"/>
</dbReference>
<dbReference type="GO" id="GO:0004843">
    <property type="term" value="F:cysteine-type deubiquitinase activity"/>
    <property type="evidence" value="ECO:0007669"/>
    <property type="project" value="UniProtKB-EC"/>
</dbReference>
<organism evidence="7 8">
    <name type="scientific">Anaeramoeba ignava</name>
    <name type="common">Anaerobic marine amoeba</name>
    <dbReference type="NCBI Taxonomy" id="1746090"/>
    <lineage>
        <taxon>Eukaryota</taxon>
        <taxon>Metamonada</taxon>
        <taxon>Anaeramoebidae</taxon>
        <taxon>Anaeramoeba</taxon>
    </lineage>
</organism>
<comment type="catalytic activity">
    <reaction evidence="1">
        <text>Thiol-dependent hydrolysis of ester, thioester, amide, peptide and isopeptide bonds formed by the C-terminal Gly of ubiquitin (a 76-residue protein attached to proteins as an intracellular targeting signal).</text>
        <dbReference type="EC" id="3.4.19.12"/>
    </reaction>
</comment>
<dbReference type="GO" id="GO:0016579">
    <property type="term" value="P:protein deubiquitination"/>
    <property type="evidence" value="ECO:0007669"/>
    <property type="project" value="InterPro"/>
</dbReference>
<comment type="caution">
    <text evidence="7">The sequence shown here is derived from an EMBL/GenBank/DDBJ whole genome shotgun (WGS) entry which is preliminary data.</text>
</comment>
<comment type="similarity">
    <text evidence="2">Belongs to the peptidase C19 family.</text>
</comment>
<dbReference type="PANTHER" id="PTHR24006">
    <property type="entry name" value="UBIQUITIN CARBOXYL-TERMINAL HYDROLASE"/>
    <property type="match status" value="1"/>
</dbReference>
<dbReference type="OMA" id="LHNRFII"/>
<evidence type="ECO:0000313" key="8">
    <source>
        <dbReference type="Proteomes" id="UP001149090"/>
    </source>
</evidence>
<accession>A0A9Q0REK2</accession>
<dbReference type="Proteomes" id="UP001149090">
    <property type="component" value="Unassembled WGS sequence"/>
</dbReference>
<dbReference type="GO" id="GO:0005634">
    <property type="term" value="C:nucleus"/>
    <property type="evidence" value="ECO:0007669"/>
    <property type="project" value="TreeGrafter"/>
</dbReference>
<protein>
    <recommendedName>
        <fullName evidence="3">ubiquitinyl hydrolase 1</fullName>
        <ecNumber evidence="3">3.4.19.12</ecNumber>
    </recommendedName>
</protein>
<evidence type="ECO:0000256" key="2">
    <source>
        <dbReference type="ARBA" id="ARBA00009085"/>
    </source>
</evidence>
<name>A0A9Q0REK2_ANAIG</name>
<gene>
    <name evidence="7" type="ORF">M0811_06671</name>
</gene>
<keyword evidence="8" id="KW-1185">Reference proteome</keyword>
<proteinExistence type="inferred from homology"/>
<dbReference type="InterPro" id="IPR018200">
    <property type="entry name" value="USP_CS"/>
</dbReference>
<dbReference type="EMBL" id="JAPDFW010000063">
    <property type="protein sequence ID" value="KAJ5075809.1"/>
    <property type="molecule type" value="Genomic_DNA"/>
</dbReference>
<dbReference type="InterPro" id="IPR038765">
    <property type="entry name" value="Papain-like_cys_pep_sf"/>
</dbReference>